<dbReference type="GO" id="GO:0008168">
    <property type="term" value="F:methyltransferase activity"/>
    <property type="evidence" value="ECO:0007669"/>
    <property type="project" value="UniProtKB-KW"/>
</dbReference>
<dbReference type="GO" id="GO:0032259">
    <property type="term" value="P:methylation"/>
    <property type="evidence" value="ECO:0007669"/>
    <property type="project" value="UniProtKB-KW"/>
</dbReference>
<reference evidence="3" key="2">
    <citation type="submission" date="2021-04" db="EMBL/GenBank/DDBJ databases">
        <authorList>
            <person name="Gilroy R."/>
        </authorList>
    </citation>
    <scope>NUCLEOTIDE SEQUENCE</scope>
    <source>
        <strain evidence="3">CHK169-2315</strain>
    </source>
</reference>
<evidence type="ECO:0000259" key="2">
    <source>
        <dbReference type="Pfam" id="PF13649"/>
    </source>
</evidence>
<name>A0A9D1PPG0_9BACI</name>
<protein>
    <submittedName>
        <fullName evidence="3">Class I SAM-dependent methyltransferase</fullName>
    </submittedName>
</protein>
<keyword evidence="3" id="KW-0489">Methyltransferase</keyword>
<keyword evidence="1" id="KW-0808">Transferase</keyword>
<evidence type="ECO:0000313" key="4">
    <source>
        <dbReference type="Proteomes" id="UP000823937"/>
    </source>
</evidence>
<dbReference type="Gene3D" id="3.40.50.150">
    <property type="entry name" value="Vaccinia Virus protein VP39"/>
    <property type="match status" value="1"/>
</dbReference>
<dbReference type="Gene3D" id="2.20.25.110">
    <property type="entry name" value="S-adenosyl-L-methionine-dependent methyltransferases"/>
    <property type="match status" value="1"/>
</dbReference>
<dbReference type="CDD" id="cd02440">
    <property type="entry name" value="AdoMet_MTases"/>
    <property type="match status" value="1"/>
</dbReference>
<dbReference type="SUPFAM" id="SSF53335">
    <property type="entry name" value="S-adenosyl-L-methionine-dependent methyltransferases"/>
    <property type="match status" value="1"/>
</dbReference>
<dbReference type="AlphaFoldDB" id="A0A9D1PPG0"/>
<dbReference type="InterPro" id="IPR041698">
    <property type="entry name" value="Methyltransf_25"/>
</dbReference>
<gene>
    <name evidence="3" type="ORF">H9895_08620</name>
</gene>
<organism evidence="3 4">
    <name type="scientific">Candidatus Pseudogracilibacillus intestinigallinarum</name>
    <dbReference type="NCBI Taxonomy" id="2838742"/>
    <lineage>
        <taxon>Bacteria</taxon>
        <taxon>Bacillati</taxon>
        <taxon>Bacillota</taxon>
        <taxon>Bacilli</taxon>
        <taxon>Bacillales</taxon>
        <taxon>Bacillaceae</taxon>
        <taxon>Pseudogracilibacillus</taxon>
    </lineage>
</organism>
<evidence type="ECO:0000313" key="3">
    <source>
        <dbReference type="EMBL" id="HIV75124.1"/>
    </source>
</evidence>
<proteinExistence type="predicted"/>
<sequence>MTYNEFAYVYDRFMEHAPYDMWVQLTKDIIETHQLETKNIVDLGCGTGEIAIRLANSGFHITGVDVSSDMLTVAQSKAMQQGVHIPWIHQDMTNLEGFSNTDLFISYCDVMNYITNIDDVTAVCQRVYENLQEDGAFIFDIHAIPYVENMLVNQTFADVTDELAYIWFCESGEEIGAMTHYLTFFEKQVDGTYHRFEEIHEEKTYNIETYANILNNIGFRKIKFYTDFSMQNEISTDKGERIFIFAQK</sequence>
<comment type="caution">
    <text evidence="3">The sequence shown here is derived from an EMBL/GenBank/DDBJ whole genome shotgun (WGS) entry which is preliminary data.</text>
</comment>
<evidence type="ECO:0000256" key="1">
    <source>
        <dbReference type="ARBA" id="ARBA00022679"/>
    </source>
</evidence>
<dbReference type="InterPro" id="IPR029063">
    <property type="entry name" value="SAM-dependent_MTases_sf"/>
</dbReference>
<dbReference type="Pfam" id="PF13649">
    <property type="entry name" value="Methyltransf_25"/>
    <property type="match status" value="1"/>
</dbReference>
<dbReference type="Proteomes" id="UP000823937">
    <property type="component" value="Unassembled WGS sequence"/>
</dbReference>
<accession>A0A9D1PPG0</accession>
<feature type="domain" description="Methyltransferase" evidence="2">
    <location>
        <begin position="40"/>
        <end position="135"/>
    </location>
</feature>
<reference evidence="3" key="1">
    <citation type="journal article" date="2021" name="PeerJ">
        <title>Extensive microbial diversity within the chicken gut microbiome revealed by metagenomics and culture.</title>
        <authorList>
            <person name="Gilroy R."/>
            <person name="Ravi A."/>
            <person name="Getino M."/>
            <person name="Pursley I."/>
            <person name="Horton D.L."/>
            <person name="Alikhan N.F."/>
            <person name="Baker D."/>
            <person name="Gharbi K."/>
            <person name="Hall N."/>
            <person name="Watson M."/>
            <person name="Adriaenssens E.M."/>
            <person name="Foster-Nyarko E."/>
            <person name="Jarju S."/>
            <person name="Secka A."/>
            <person name="Antonio M."/>
            <person name="Oren A."/>
            <person name="Chaudhuri R.R."/>
            <person name="La Ragione R."/>
            <person name="Hildebrand F."/>
            <person name="Pallen M.J."/>
        </authorList>
    </citation>
    <scope>NUCLEOTIDE SEQUENCE</scope>
    <source>
        <strain evidence="3">CHK169-2315</strain>
    </source>
</reference>
<dbReference type="EMBL" id="DXHX01000123">
    <property type="protein sequence ID" value="HIV75124.1"/>
    <property type="molecule type" value="Genomic_DNA"/>
</dbReference>
<dbReference type="PANTHER" id="PTHR43861">
    <property type="entry name" value="TRANS-ACONITATE 2-METHYLTRANSFERASE-RELATED"/>
    <property type="match status" value="1"/>
</dbReference>